<dbReference type="NCBIfam" id="TIGR01145">
    <property type="entry name" value="ATP_synt_delta"/>
    <property type="match status" value="1"/>
</dbReference>
<dbReference type="Gene3D" id="1.10.520.20">
    <property type="entry name" value="N-terminal domain of the delta subunit of the F1F0-ATP synthase"/>
    <property type="match status" value="1"/>
</dbReference>
<sequence length="186" mass="21809">MDIGIIARRYARALLLFACENGHETLVYEQAQQLLFQYNQLPEFRHTIENPMVSRTEKIKLLHNATAGADTCEELTKFFYLLLEKRREKLLAFILHSFLFLYRKKKKIRQGKLVTAMPLPEETLNELKALILKRYRGRTVEFNTKVDPDIIGGGILEIGYWRIDASIAGQLKRVKKQFIEKNRRIV</sequence>
<gene>
    <name evidence="7 8" type="primary">atpH</name>
    <name evidence="8" type="ORF">PCLFYP37_01420</name>
</gene>
<dbReference type="PANTHER" id="PTHR11910">
    <property type="entry name" value="ATP SYNTHASE DELTA CHAIN"/>
    <property type="match status" value="1"/>
</dbReference>
<proteinExistence type="inferred from homology"/>
<dbReference type="RefSeq" id="WP_008622210.1">
    <property type="nucleotide sequence ID" value="NZ_AP025941.1"/>
</dbReference>
<accession>A0A6N3AGV1</accession>
<evidence type="ECO:0000256" key="4">
    <source>
        <dbReference type="ARBA" id="ARBA00023065"/>
    </source>
</evidence>
<dbReference type="InterPro" id="IPR020781">
    <property type="entry name" value="ATPase_OSCP/d_CS"/>
</dbReference>
<keyword evidence="7" id="KW-1003">Cell membrane</keyword>
<dbReference type="GO" id="GO:0005886">
    <property type="term" value="C:plasma membrane"/>
    <property type="evidence" value="ECO:0007669"/>
    <property type="project" value="UniProtKB-SubCell"/>
</dbReference>
<dbReference type="AlphaFoldDB" id="A0A6N3AGV1"/>
<dbReference type="InterPro" id="IPR026015">
    <property type="entry name" value="ATP_synth_OSCP/delta_N_sf"/>
</dbReference>
<evidence type="ECO:0000256" key="7">
    <source>
        <dbReference type="HAMAP-Rule" id="MF_01416"/>
    </source>
</evidence>
<dbReference type="GeneID" id="93558434"/>
<keyword evidence="4 7" id="KW-0406">Ion transport</keyword>
<evidence type="ECO:0000256" key="3">
    <source>
        <dbReference type="ARBA" id="ARBA00022781"/>
    </source>
</evidence>
<evidence type="ECO:0000256" key="2">
    <source>
        <dbReference type="ARBA" id="ARBA00022448"/>
    </source>
</evidence>
<keyword evidence="7" id="KW-0139">CF(1)</keyword>
<dbReference type="Pfam" id="PF00213">
    <property type="entry name" value="OSCP"/>
    <property type="match status" value="1"/>
</dbReference>
<protein>
    <recommendedName>
        <fullName evidence="7">ATP synthase subunit delta</fullName>
    </recommendedName>
    <alternativeName>
        <fullName evidence="7">ATP synthase F(1) sector subunit delta</fullName>
    </alternativeName>
    <alternativeName>
        <fullName evidence="7">F-type ATPase subunit delta</fullName>
        <shortName evidence="7">F-ATPase subunit delta</shortName>
    </alternativeName>
</protein>
<keyword evidence="2 7" id="KW-0813">Transport</keyword>
<dbReference type="EMBL" id="CACRUT010000008">
    <property type="protein sequence ID" value="VYT90023.1"/>
    <property type="molecule type" value="Genomic_DNA"/>
</dbReference>
<dbReference type="GO" id="GO:0046933">
    <property type="term" value="F:proton-transporting ATP synthase activity, rotational mechanism"/>
    <property type="evidence" value="ECO:0007669"/>
    <property type="project" value="UniProtKB-UniRule"/>
</dbReference>
<name>A0A6N3AGV1_9BACT</name>
<organism evidence="8">
    <name type="scientific">Paraprevotella clara</name>
    <dbReference type="NCBI Taxonomy" id="454154"/>
    <lineage>
        <taxon>Bacteria</taxon>
        <taxon>Pseudomonadati</taxon>
        <taxon>Bacteroidota</taxon>
        <taxon>Bacteroidia</taxon>
        <taxon>Bacteroidales</taxon>
        <taxon>Prevotellaceae</taxon>
        <taxon>Paraprevotella</taxon>
    </lineage>
</organism>
<dbReference type="NCBIfam" id="NF009964">
    <property type="entry name" value="PRK13429.1-3"/>
    <property type="match status" value="1"/>
</dbReference>
<comment type="function">
    <text evidence="7">This protein is part of the stalk that links CF(0) to CF(1). It either transmits conformational changes from CF(0) to CF(1) or is implicated in proton conduction.</text>
</comment>
<evidence type="ECO:0000313" key="8">
    <source>
        <dbReference type="EMBL" id="VYT90023.1"/>
    </source>
</evidence>
<evidence type="ECO:0000256" key="6">
    <source>
        <dbReference type="ARBA" id="ARBA00023310"/>
    </source>
</evidence>
<keyword evidence="6 7" id="KW-0066">ATP synthesis</keyword>
<dbReference type="PRINTS" id="PR00125">
    <property type="entry name" value="ATPASEDELTA"/>
</dbReference>
<dbReference type="HAMAP" id="MF_01416">
    <property type="entry name" value="ATP_synth_delta_bact"/>
    <property type="match status" value="1"/>
</dbReference>
<comment type="function">
    <text evidence="7">F(1)F(0) ATP synthase produces ATP from ADP in the presence of a proton or sodium gradient. F-type ATPases consist of two structural domains, F(1) containing the extramembraneous catalytic core and F(0) containing the membrane proton channel, linked together by a central stalk and a peripheral stalk. During catalysis, ATP synthesis in the catalytic domain of F(1) is coupled via a rotary mechanism of the central stalk subunits to proton translocation.</text>
</comment>
<dbReference type="PROSITE" id="PS00389">
    <property type="entry name" value="ATPASE_DELTA"/>
    <property type="match status" value="1"/>
</dbReference>
<comment type="subcellular location">
    <subcellularLocation>
        <location evidence="7">Cell membrane</location>
        <topology evidence="7">Peripheral membrane protein</topology>
    </subcellularLocation>
    <subcellularLocation>
        <location evidence="1">Membrane</location>
    </subcellularLocation>
</comment>
<evidence type="ECO:0000256" key="1">
    <source>
        <dbReference type="ARBA" id="ARBA00004370"/>
    </source>
</evidence>
<dbReference type="InterPro" id="IPR000711">
    <property type="entry name" value="ATPase_OSCP/dsu"/>
</dbReference>
<keyword evidence="3 7" id="KW-0375">Hydrogen ion transport</keyword>
<comment type="similarity">
    <text evidence="7">Belongs to the ATPase delta chain family.</text>
</comment>
<keyword evidence="5 7" id="KW-0472">Membrane</keyword>
<dbReference type="GO" id="GO:0045259">
    <property type="term" value="C:proton-transporting ATP synthase complex"/>
    <property type="evidence" value="ECO:0007669"/>
    <property type="project" value="UniProtKB-KW"/>
</dbReference>
<dbReference type="SUPFAM" id="SSF47928">
    <property type="entry name" value="N-terminal domain of the delta subunit of the F1F0-ATP synthase"/>
    <property type="match status" value="1"/>
</dbReference>
<reference evidence="8" key="1">
    <citation type="submission" date="2019-11" db="EMBL/GenBank/DDBJ databases">
        <authorList>
            <person name="Feng L."/>
        </authorList>
    </citation>
    <scope>NUCLEOTIDE SEQUENCE</scope>
    <source>
        <strain evidence="8">PclaraLFYP37</strain>
    </source>
</reference>
<evidence type="ECO:0000256" key="5">
    <source>
        <dbReference type="ARBA" id="ARBA00023136"/>
    </source>
</evidence>